<evidence type="ECO:0008006" key="4">
    <source>
        <dbReference type="Google" id="ProtNLM"/>
    </source>
</evidence>
<evidence type="ECO:0000256" key="1">
    <source>
        <dbReference type="SAM" id="SignalP"/>
    </source>
</evidence>
<name>A0A1M5QA58_9FLAO</name>
<organism evidence="2 3">
    <name type="scientific">Flavobacterium micromati</name>
    <dbReference type="NCBI Taxonomy" id="229205"/>
    <lineage>
        <taxon>Bacteria</taxon>
        <taxon>Pseudomonadati</taxon>
        <taxon>Bacteroidota</taxon>
        <taxon>Flavobacteriia</taxon>
        <taxon>Flavobacteriales</taxon>
        <taxon>Flavobacteriaceae</taxon>
        <taxon>Flavobacterium</taxon>
    </lineage>
</organism>
<feature type="chain" id="PRO_5012274148" description="Outer membrane protein beta-barrel domain-containing protein" evidence="1">
    <location>
        <begin position="21"/>
        <end position="170"/>
    </location>
</feature>
<dbReference type="OrthoDB" id="978645at2"/>
<gene>
    <name evidence="2" type="ORF">SAMN05444372_11528</name>
</gene>
<dbReference type="RefSeq" id="WP_073021755.1">
    <property type="nucleotide sequence ID" value="NZ_FQWF01000015.1"/>
</dbReference>
<dbReference type="AlphaFoldDB" id="A0A1M5QA58"/>
<feature type="signal peptide" evidence="1">
    <location>
        <begin position="1"/>
        <end position="20"/>
    </location>
</feature>
<dbReference type="EMBL" id="FQWF01000015">
    <property type="protein sequence ID" value="SHH10681.1"/>
    <property type="molecule type" value="Genomic_DNA"/>
</dbReference>
<dbReference type="Proteomes" id="UP000184020">
    <property type="component" value="Unassembled WGS sequence"/>
</dbReference>
<sequence>MKKIILSIIMLVALAFTAQAQDISKNAIGLRFGSNGGFGTEISFQRGLSKNNRLELDLGWRNRNNYNNNDYNDNAIKLTALYQWVWNIDGGFNWYAGIGGGVGSYNRDYDDNRNYDNNVFAFAAGNIGIEYNFDIPLLLSLDFRPEFGGNSGYYKNNYGSDVAVALRYQF</sequence>
<accession>A0A1M5QA58</accession>
<dbReference type="STRING" id="229205.SAMN05444372_11528"/>
<proteinExistence type="predicted"/>
<dbReference type="SUPFAM" id="SSF56925">
    <property type="entry name" value="OMPA-like"/>
    <property type="match status" value="1"/>
</dbReference>
<keyword evidence="1" id="KW-0732">Signal</keyword>
<reference evidence="3" key="1">
    <citation type="submission" date="2016-11" db="EMBL/GenBank/DDBJ databases">
        <authorList>
            <person name="Varghese N."/>
            <person name="Submissions S."/>
        </authorList>
    </citation>
    <scope>NUCLEOTIDE SEQUENCE [LARGE SCALE GENOMIC DNA]</scope>
    <source>
        <strain evidence="3">DSM 17659</strain>
    </source>
</reference>
<evidence type="ECO:0000313" key="2">
    <source>
        <dbReference type="EMBL" id="SHH10681.1"/>
    </source>
</evidence>
<evidence type="ECO:0000313" key="3">
    <source>
        <dbReference type="Proteomes" id="UP000184020"/>
    </source>
</evidence>
<dbReference type="InterPro" id="IPR011250">
    <property type="entry name" value="OMP/PagP_B-barrel"/>
</dbReference>
<dbReference type="Gene3D" id="2.40.160.20">
    <property type="match status" value="1"/>
</dbReference>
<protein>
    <recommendedName>
        <fullName evidence="4">Outer membrane protein beta-barrel domain-containing protein</fullName>
    </recommendedName>
</protein>
<keyword evidence="3" id="KW-1185">Reference proteome</keyword>